<dbReference type="Proteomes" id="UP000717515">
    <property type="component" value="Unassembled WGS sequence"/>
</dbReference>
<dbReference type="EMBL" id="JAIFTL010000186">
    <property type="protein sequence ID" value="KAG9321738.1"/>
    <property type="molecule type" value="Genomic_DNA"/>
</dbReference>
<organism evidence="2 3">
    <name type="scientific">Mortierella alpina</name>
    <name type="common">Oleaginous fungus</name>
    <name type="synonym">Mortierella renispora</name>
    <dbReference type="NCBI Taxonomy" id="64518"/>
    <lineage>
        <taxon>Eukaryota</taxon>
        <taxon>Fungi</taxon>
        <taxon>Fungi incertae sedis</taxon>
        <taxon>Mucoromycota</taxon>
        <taxon>Mortierellomycotina</taxon>
        <taxon>Mortierellomycetes</taxon>
        <taxon>Mortierellales</taxon>
        <taxon>Mortierellaceae</taxon>
        <taxon>Mortierella</taxon>
    </lineage>
</organism>
<reference evidence="2" key="1">
    <citation type="submission" date="2021-07" db="EMBL/GenBank/DDBJ databases">
        <title>Draft genome of Mortierella alpina, strain LL118, isolated from an aspen leaf litter sample.</title>
        <authorList>
            <person name="Yang S."/>
            <person name="Vinatzer B.A."/>
        </authorList>
    </citation>
    <scope>NUCLEOTIDE SEQUENCE</scope>
    <source>
        <strain evidence="2">LL118</strain>
    </source>
</reference>
<dbReference type="AlphaFoldDB" id="A0A9P7ZZW5"/>
<proteinExistence type="predicted"/>
<feature type="compositionally biased region" description="Polar residues" evidence="1">
    <location>
        <begin position="53"/>
        <end position="63"/>
    </location>
</feature>
<gene>
    <name evidence="2" type="ORF">KVV02_005084</name>
</gene>
<sequence>MTDPDFEDAADFDVKDISNILKDIDSANLALDALDGRAEKLTASLASLLRAQSGPNPFANNVESDPVEEEDETRDVDPTSATEDEFRTPPISTRAPPPSAVSMHHSMVNGAEAQE</sequence>
<protein>
    <submittedName>
        <fullName evidence="2">Uncharacterized protein</fullName>
    </submittedName>
</protein>
<evidence type="ECO:0000313" key="3">
    <source>
        <dbReference type="Proteomes" id="UP000717515"/>
    </source>
</evidence>
<accession>A0A9P7ZZW5</accession>
<feature type="compositionally biased region" description="Acidic residues" evidence="1">
    <location>
        <begin position="65"/>
        <end position="74"/>
    </location>
</feature>
<name>A0A9P7ZZW5_MORAP</name>
<feature type="region of interest" description="Disordered" evidence="1">
    <location>
        <begin position="50"/>
        <end position="115"/>
    </location>
</feature>
<comment type="caution">
    <text evidence="2">The sequence shown here is derived from an EMBL/GenBank/DDBJ whole genome shotgun (WGS) entry which is preliminary data.</text>
</comment>
<evidence type="ECO:0000256" key="1">
    <source>
        <dbReference type="SAM" id="MobiDB-lite"/>
    </source>
</evidence>
<evidence type="ECO:0000313" key="2">
    <source>
        <dbReference type="EMBL" id="KAG9321738.1"/>
    </source>
</evidence>